<feature type="chain" id="PRO_5045067089" evidence="1">
    <location>
        <begin position="24"/>
        <end position="106"/>
    </location>
</feature>
<dbReference type="EMBL" id="JAAOZC010000005">
    <property type="protein sequence ID" value="NIJ08624.1"/>
    <property type="molecule type" value="Genomic_DNA"/>
</dbReference>
<reference evidence="2 3" key="1">
    <citation type="submission" date="2020-03" db="EMBL/GenBank/DDBJ databases">
        <title>Genomic Encyclopedia of Type Strains, Phase III (KMG-III): the genomes of soil and plant-associated and newly described type strains.</title>
        <authorList>
            <person name="Whitman W."/>
        </authorList>
    </citation>
    <scope>NUCLEOTIDE SEQUENCE [LARGE SCALE GENOMIC DNA]</scope>
    <source>
        <strain evidence="2 3">CECT 8804</strain>
    </source>
</reference>
<name>A0ABX0TVB5_9SPHN</name>
<keyword evidence="3" id="KW-1185">Reference proteome</keyword>
<proteinExistence type="predicted"/>
<comment type="caution">
    <text evidence="2">The sequence shown here is derived from an EMBL/GenBank/DDBJ whole genome shotgun (WGS) entry which is preliminary data.</text>
</comment>
<dbReference type="RefSeq" id="WP_167073485.1">
    <property type="nucleotide sequence ID" value="NZ_JAAOZC010000005.1"/>
</dbReference>
<protein>
    <submittedName>
        <fullName evidence="2">Uncharacterized protein</fullName>
    </submittedName>
</protein>
<accession>A0ABX0TVB5</accession>
<dbReference type="Proteomes" id="UP000727456">
    <property type="component" value="Unassembled WGS sequence"/>
</dbReference>
<organism evidence="2 3">
    <name type="scientific">Sphingomonas vulcanisoli</name>
    <dbReference type="NCBI Taxonomy" id="1658060"/>
    <lineage>
        <taxon>Bacteria</taxon>
        <taxon>Pseudomonadati</taxon>
        <taxon>Pseudomonadota</taxon>
        <taxon>Alphaproteobacteria</taxon>
        <taxon>Sphingomonadales</taxon>
        <taxon>Sphingomonadaceae</taxon>
        <taxon>Sphingomonas</taxon>
    </lineage>
</organism>
<sequence length="106" mass="10981">MGSLVAKSFVLVALCSPAVPAFADAPISGAIGNGSVLSDLDVGDRHTEIKNYWTASSEYYVSTPGRGAVSASAPRRVLITGYHPVEGFEAEILAEAANRAAHTAHP</sequence>
<evidence type="ECO:0000256" key="1">
    <source>
        <dbReference type="SAM" id="SignalP"/>
    </source>
</evidence>
<gene>
    <name evidence="2" type="ORF">FHS31_002245</name>
</gene>
<feature type="signal peptide" evidence="1">
    <location>
        <begin position="1"/>
        <end position="23"/>
    </location>
</feature>
<evidence type="ECO:0000313" key="2">
    <source>
        <dbReference type="EMBL" id="NIJ08624.1"/>
    </source>
</evidence>
<evidence type="ECO:0000313" key="3">
    <source>
        <dbReference type="Proteomes" id="UP000727456"/>
    </source>
</evidence>
<keyword evidence="1" id="KW-0732">Signal</keyword>